<dbReference type="InterPro" id="IPR050738">
    <property type="entry name" value="Sulfatase"/>
</dbReference>
<dbReference type="InterPro" id="IPR000917">
    <property type="entry name" value="Sulfatase_N"/>
</dbReference>
<evidence type="ECO:0000313" key="3">
    <source>
        <dbReference type="EMBL" id="ELY90789.1"/>
    </source>
</evidence>
<protein>
    <submittedName>
        <fullName evidence="3">Sulfatase-like protein</fullName>
    </submittedName>
</protein>
<dbReference type="InterPro" id="IPR017850">
    <property type="entry name" value="Alkaline_phosphatase_core_sf"/>
</dbReference>
<evidence type="ECO:0000313" key="4">
    <source>
        <dbReference type="Proteomes" id="UP000011648"/>
    </source>
</evidence>
<dbReference type="EMBL" id="AOIL01000042">
    <property type="protein sequence ID" value="ELY90789.1"/>
    <property type="molecule type" value="Genomic_DNA"/>
</dbReference>
<proteinExistence type="inferred from homology"/>
<dbReference type="PATRIC" id="fig|1230458.4.peg.2251"/>
<accession>L9ZWQ5</accession>
<dbReference type="STRING" id="1230458.C484_11216"/>
<evidence type="ECO:0000259" key="2">
    <source>
        <dbReference type="Pfam" id="PF00884"/>
    </source>
</evidence>
<gene>
    <name evidence="3" type="ORF">C484_11216</name>
</gene>
<dbReference type="Pfam" id="PF00884">
    <property type="entry name" value="Sulfatase"/>
    <property type="match status" value="1"/>
</dbReference>
<organism evidence="3 4">
    <name type="scientific">Natrialba taiwanensis DSM 12281</name>
    <dbReference type="NCBI Taxonomy" id="1230458"/>
    <lineage>
        <taxon>Archaea</taxon>
        <taxon>Methanobacteriati</taxon>
        <taxon>Methanobacteriota</taxon>
        <taxon>Stenosarchaea group</taxon>
        <taxon>Halobacteria</taxon>
        <taxon>Halobacteriales</taxon>
        <taxon>Natrialbaceae</taxon>
        <taxon>Natrialba</taxon>
    </lineage>
</organism>
<reference evidence="3 4" key="1">
    <citation type="journal article" date="2014" name="PLoS Genet.">
        <title>Phylogenetically driven sequencing of extremely halophilic archaea reveals strategies for static and dynamic osmo-response.</title>
        <authorList>
            <person name="Becker E.A."/>
            <person name="Seitzer P.M."/>
            <person name="Tritt A."/>
            <person name="Larsen D."/>
            <person name="Krusor M."/>
            <person name="Yao A.I."/>
            <person name="Wu D."/>
            <person name="Madern D."/>
            <person name="Eisen J.A."/>
            <person name="Darling A.E."/>
            <person name="Facciotti M.T."/>
        </authorList>
    </citation>
    <scope>NUCLEOTIDE SEQUENCE [LARGE SCALE GENOMIC DNA]</scope>
    <source>
        <strain evidence="3 4">DSM 12281</strain>
    </source>
</reference>
<sequence>MLATGSYTDELETWGLPESGEPAPLAEVFQDWGYRTGLWTDNFLFGADYNYDRGFDGGDLGKPTWKKKLSTTLQNGPIEPLFPAIEWTYFNIFKRFTQSLGADENFYRPASSLNESAIDWVTAQTDPTFCWIHYMDPHHPFEPPTDYLGKYKFNTTENRNELSQLSRNAIKANGEGYSSAELDDVKQVYEAACEYQGDQILDFIEQLEASGQYDPNRDVFVLTADHGECLSHDQYGMMGHVPPAIWEESVRVPLVISIPEWSRETVTRQATLANLYETIVTAVDFRVDGDSEETLPTPADMTAETAHFVTEWEVPGTDETHTYRGVRRADGTKLFGGHLNAQDQVVLTEYTVDEISDTIRFTSTGEETPDDSDELELWSALMELVEERGSAIDDAAVVTGELNEEHLRDLGYLD</sequence>
<dbReference type="PANTHER" id="PTHR42693:SF33">
    <property type="entry name" value="ARYLSULFATASE"/>
    <property type="match status" value="1"/>
</dbReference>
<comment type="caution">
    <text evidence="3">The sequence shown here is derived from an EMBL/GenBank/DDBJ whole genome shotgun (WGS) entry which is preliminary data.</text>
</comment>
<feature type="domain" description="Sulfatase N-terminal" evidence="2">
    <location>
        <begin position="19"/>
        <end position="283"/>
    </location>
</feature>
<dbReference type="SUPFAM" id="SSF53649">
    <property type="entry name" value="Alkaline phosphatase-like"/>
    <property type="match status" value="1"/>
</dbReference>
<comment type="similarity">
    <text evidence="1">Belongs to the sulfatase family.</text>
</comment>
<name>L9ZWQ5_9EURY</name>
<keyword evidence="4" id="KW-1185">Reference proteome</keyword>
<dbReference type="GO" id="GO:0004065">
    <property type="term" value="F:arylsulfatase activity"/>
    <property type="evidence" value="ECO:0007669"/>
    <property type="project" value="TreeGrafter"/>
</dbReference>
<dbReference type="PANTHER" id="PTHR42693">
    <property type="entry name" value="ARYLSULFATASE FAMILY MEMBER"/>
    <property type="match status" value="1"/>
</dbReference>
<dbReference type="AlphaFoldDB" id="L9ZWQ5"/>
<dbReference type="Proteomes" id="UP000011648">
    <property type="component" value="Unassembled WGS sequence"/>
</dbReference>
<evidence type="ECO:0000256" key="1">
    <source>
        <dbReference type="ARBA" id="ARBA00008779"/>
    </source>
</evidence>
<dbReference type="Gene3D" id="3.40.720.10">
    <property type="entry name" value="Alkaline Phosphatase, subunit A"/>
    <property type="match status" value="1"/>
</dbReference>